<comment type="caution">
    <text evidence="2">The sequence shown here is derived from an EMBL/GenBank/DDBJ whole genome shotgun (WGS) entry which is preliminary data.</text>
</comment>
<dbReference type="RefSeq" id="WP_116555421.1">
    <property type="nucleotide sequence ID" value="NZ_QCZG01000030.1"/>
</dbReference>
<reference evidence="2 3" key="1">
    <citation type="submission" date="2018-04" db="EMBL/GenBank/DDBJ databases">
        <title>Camelliibacillus theae gen. nov., sp. nov., isolated from Pu'er tea.</title>
        <authorList>
            <person name="Niu L."/>
        </authorList>
    </citation>
    <scope>NUCLEOTIDE SEQUENCE [LARGE SCALE GENOMIC DNA]</scope>
    <source>
        <strain evidence="2 3">T8</strain>
    </source>
</reference>
<dbReference type="EMBL" id="QCZG01000030">
    <property type="protein sequence ID" value="PWA09265.1"/>
    <property type="molecule type" value="Genomic_DNA"/>
</dbReference>
<evidence type="ECO:0000313" key="3">
    <source>
        <dbReference type="Proteomes" id="UP000245998"/>
    </source>
</evidence>
<sequence>MAYYRKYNVKSNAKGYSWSYTVQLGKDPKTGKRVQVTRRGFEKKRS</sequence>
<evidence type="ECO:0000313" key="2">
    <source>
        <dbReference type="EMBL" id="PWA09265.1"/>
    </source>
</evidence>
<evidence type="ECO:0000259" key="1">
    <source>
        <dbReference type="Pfam" id="PF14657"/>
    </source>
</evidence>
<dbReference type="Proteomes" id="UP000245998">
    <property type="component" value="Unassembled WGS sequence"/>
</dbReference>
<feature type="domain" description="AP2-like integrase N-terminal" evidence="1">
    <location>
        <begin position="17"/>
        <end position="45"/>
    </location>
</feature>
<accession>A0A2U1JW98</accession>
<dbReference type="Pfam" id="PF14657">
    <property type="entry name" value="Arm-DNA-bind_4"/>
    <property type="match status" value="1"/>
</dbReference>
<dbReference type="AlphaFoldDB" id="A0A2U1JW98"/>
<proteinExistence type="predicted"/>
<dbReference type="OrthoDB" id="9803188at2"/>
<dbReference type="InterPro" id="IPR028259">
    <property type="entry name" value="AP2-like_int_N"/>
</dbReference>
<gene>
    <name evidence="2" type="ORF">DCC39_13500</name>
</gene>
<organism evidence="2 3">
    <name type="scientific">Pueribacillus theae</name>
    <dbReference type="NCBI Taxonomy" id="2171751"/>
    <lineage>
        <taxon>Bacteria</taxon>
        <taxon>Bacillati</taxon>
        <taxon>Bacillota</taxon>
        <taxon>Bacilli</taxon>
        <taxon>Bacillales</taxon>
        <taxon>Bacillaceae</taxon>
        <taxon>Pueribacillus</taxon>
    </lineage>
</organism>
<protein>
    <recommendedName>
        <fullName evidence="1">AP2-like integrase N-terminal domain-containing protein</fullName>
    </recommendedName>
</protein>
<keyword evidence="3" id="KW-1185">Reference proteome</keyword>
<name>A0A2U1JW98_9BACI</name>